<protein>
    <recommendedName>
        <fullName evidence="4">Lipoprotein</fullName>
    </recommendedName>
</protein>
<evidence type="ECO:0000313" key="2">
    <source>
        <dbReference type="EMBL" id="OYO13634.1"/>
    </source>
</evidence>
<evidence type="ECO:0000256" key="1">
    <source>
        <dbReference type="SAM" id="SignalP"/>
    </source>
</evidence>
<dbReference type="PROSITE" id="PS51257">
    <property type="entry name" value="PROKAR_LIPOPROTEIN"/>
    <property type="match status" value="1"/>
</dbReference>
<dbReference type="AlphaFoldDB" id="A0A255GKX3"/>
<keyword evidence="3" id="KW-1185">Reference proteome</keyword>
<organism evidence="2 3">
    <name type="scientific">Enemella evansiae</name>
    <dbReference type="NCBI Taxonomy" id="2016499"/>
    <lineage>
        <taxon>Bacteria</taxon>
        <taxon>Bacillati</taxon>
        <taxon>Actinomycetota</taxon>
        <taxon>Actinomycetes</taxon>
        <taxon>Propionibacteriales</taxon>
        <taxon>Propionibacteriaceae</taxon>
        <taxon>Enemella</taxon>
    </lineage>
</organism>
<evidence type="ECO:0000313" key="3">
    <source>
        <dbReference type="Proteomes" id="UP000215896"/>
    </source>
</evidence>
<gene>
    <name evidence="2" type="ORF">CGZ94_11790</name>
</gene>
<sequence>MISSLRTTAATAVLAFGVLLAGCSSEPGTPPVTIGALPADVGPAISLNGELDPYGSFRDWPSACELVTDQTLRSLLPQIGNITREPEARRYEITAPDMTKVPGEINVAEARCTTRFYIPVGMLANNAGTVHTDIMLAGSPDFVQRNKRKGTGPTKGDIKGGTCEPVDTGIQCVDDSGRIQFRLNFQLPHHGPNLKDPSRYDRNGEIVSFTTGNQDTQPRNDYIDANLTKPIVESILSRFGDS</sequence>
<dbReference type="EMBL" id="NMVO01000013">
    <property type="protein sequence ID" value="OYO13634.1"/>
    <property type="molecule type" value="Genomic_DNA"/>
</dbReference>
<dbReference type="RefSeq" id="WP_094405724.1">
    <property type="nucleotide sequence ID" value="NZ_NMVO01000013.1"/>
</dbReference>
<dbReference type="Proteomes" id="UP000215896">
    <property type="component" value="Unassembled WGS sequence"/>
</dbReference>
<dbReference type="OrthoDB" id="4183777at2"/>
<keyword evidence="1" id="KW-0732">Signal</keyword>
<name>A0A255GKX3_9ACTN</name>
<proteinExistence type="predicted"/>
<feature type="chain" id="PRO_5039188737" description="Lipoprotein" evidence="1">
    <location>
        <begin position="22"/>
        <end position="242"/>
    </location>
</feature>
<reference evidence="2 3" key="1">
    <citation type="submission" date="2017-07" db="EMBL/GenBank/DDBJ databases">
        <title>Draft whole genome sequences of clinical Proprionibacteriaceae strains.</title>
        <authorList>
            <person name="Bernier A.-M."/>
            <person name="Bernard K."/>
            <person name="Domingo M.-C."/>
        </authorList>
    </citation>
    <scope>NUCLEOTIDE SEQUENCE [LARGE SCALE GENOMIC DNA]</scope>
    <source>
        <strain evidence="2 3">NML 030167</strain>
    </source>
</reference>
<feature type="signal peptide" evidence="1">
    <location>
        <begin position="1"/>
        <end position="21"/>
    </location>
</feature>
<accession>A0A255GKX3</accession>
<comment type="caution">
    <text evidence="2">The sequence shown here is derived from an EMBL/GenBank/DDBJ whole genome shotgun (WGS) entry which is preliminary data.</text>
</comment>
<evidence type="ECO:0008006" key="4">
    <source>
        <dbReference type="Google" id="ProtNLM"/>
    </source>
</evidence>